<dbReference type="Pfam" id="PF01418">
    <property type="entry name" value="HTH_6"/>
    <property type="match status" value="1"/>
</dbReference>
<dbReference type="InterPro" id="IPR046348">
    <property type="entry name" value="SIS_dom_sf"/>
</dbReference>
<dbReference type="KEGG" id="yti:FNA67_07565"/>
<accession>A0A5B9DNH9</accession>
<dbReference type="GO" id="GO:1901135">
    <property type="term" value="P:carbohydrate derivative metabolic process"/>
    <property type="evidence" value="ECO:0007669"/>
    <property type="project" value="InterPro"/>
</dbReference>
<dbReference type="PROSITE" id="PS51071">
    <property type="entry name" value="HTH_RPIR"/>
    <property type="match status" value="1"/>
</dbReference>
<protein>
    <submittedName>
        <fullName evidence="1">MurR/RpiR family transcriptional regulator</fullName>
    </submittedName>
</protein>
<dbReference type="Gene3D" id="3.40.50.10490">
    <property type="entry name" value="Glucose-6-phosphate isomerase like protein, domain 1"/>
    <property type="match status" value="1"/>
</dbReference>
<dbReference type="SUPFAM" id="SSF46689">
    <property type="entry name" value="Homeodomain-like"/>
    <property type="match status" value="1"/>
</dbReference>
<organism evidence="1 2">
    <name type="scientific">Paradevosia tibetensis</name>
    <dbReference type="NCBI Taxonomy" id="1447062"/>
    <lineage>
        <taxon>Bacteria</taxon>
        <taxon>Pseudomonadati</taxon>
        <taxon>Pseudomonadota</taxon>
        <taxon>Alphaproteobacteria</taxon>
        <taxon>Hyphomicrobiales</taxon>
        <taxon>Devosiaceae</taxon>
        <taxon>Paradevosia</taxon>
    </lineage>
</organism>
<dbReference type="RefSeq" id="WP_147655589.1">
    <property type="nucleotide sequence ID" value="NZ_BMFM01000001.1"/>
</dbReference>
<dbReference type="GO" id="GO:0003700">
    <property type="term" value="F:DNA-binding transcription factor activity"/>
    <property type="evidence" value="ECO:0007669"/>
    <property type="project" value="InterPro"/>
</dbReference>
<name>A0A5B9DNH9_9HYPH</name>
<dbReference type="Proteomes" id="UP000321062">
    <property type="component" value="Chromosome"/>
</dbReference>
<dbReference type="Gene3D" id="1.10.10.10">
    <property type="entry name" value="Winged helix-like DNA-binding domain superfamily/Winged helix DNA-binding domain"/>
    <property type="match status" value="1"/>
</dbReference>
<dbReference type="EMBL" id="CP041690">
    <property type="protein sequence ID" value="QEE20038.1"/>
    <property type="molecule type" value="Genomic_DNA"/>
</dbReference>
<dbReference type="InterPro" id="IPR047640">
    <property type="entry name" value="RpiR-like"/>
</dbReference>
<dbReference type="GO" id="GO:0003677">
    <property type="term" value="F:DNA binding"/>
    <property type="evidence" value="ECO:0007669"/>
    <property type="project" value="InterPro"/>
</dbReference>
<proteinExistence type="predicted"/>
<dbReference type="SUPFAM" id="SSF53697">
    <property type="entry name" value="SIS domain"/>
    <property type="match status" value="1"/>
</dbReference>
<gene>
    <name evidence="1" type="ORF">FNA67_07565</name>
</gene>
<evidence type="ECO:0000313" key="1">
    <source>
        <dbReference type="EMBL" id="QEE20038.1"/>
    </source>
</evidence>
<dbReference type="PANTHER" id="PTHR30514">
    <property type="entry name" value="GLUCOKINASE"/>
    <property type="match status" value="1"/>
</dbReference>
<dbReference type="InterPro" id="IPR036388">
    <property type="entry name" value="WH-like_DNA-bd_sf"/>
</dbReference>
<dbReference type="InterPro" id="IPR009057">
    <property type="entry name" value="Homeodomain-like_sf"/>
</dbReference>
<sequence>MSKAILERLRSDKLRQSNSDKLIANYMERNIAELPFETARSIAGRVGVSPMTVGRYLRRLGFDGLDELKAELRRGGTGSNPAWQVKGQMERLQADIKEGKLLAGLIQQQMDNLGQIYELTVAPEWQRAVETLVSASEVYVAAYQNVRGIAQYFAAQLSYSRSRVTFSDGLNGTYAEILDGSVPGRCLFLFDVRRFAYKARPLAEAARKAGVTVIFMTDEFCPWASEVSDIPLVLPGAHGPLWDGAAALTAVMDLLISNVVVEIGHSASERVDRLTQLQDQFGDFE</sequence>
<dbReference type="GO" id="GO:0097367">
    <property type="term" value="F:carbohydrate derivative binding"/>
    <property type="evidence" value="ECO:0007669"/>
    <property type="project" value="InterPro"/>
</dbReference>
<dbReference type="OrthoDB" id="8582409at2"/>
<dbReference type="InterPro" id="IPR000281">
    <property type="entry name" value="HTH_RpiR"/>
</dbReference>
<evidence type="ECO:0000313" key="2">
    <source>
        <dbReference type="Proteomes" id="UP000321062"/>
    </source>
</evidence>
<dbReference type="PANTHER" id="PTHR30514:SF18">
    <property type="entry name" value="RPIR-FAMILY TRANSCRIPTIONAL REGULATOR"/>
    <property type="match status" value="1"/>
</dbReference>
<reference evidence="1 2" key="1">
    <citation type="journal article" date="2015" name="Int. J. Syst. Evol. Microbiol.">
        <title>Youhaiella tibetensis gen. nov., sp. nov., isolated from subsurface sediment.</title>
        <authorList>
            <person name="Wang Y.X."/>
            <person name="Huang F.Q."/>
            <person name="Nogi Y."/>
            <person name="Pang S.J."/>
            <person name="Wang P.K."/>
            <person name="Lv J."/>
        </authorList>
    </citation>
    <scope>NUCLEOTIDE SEQUENCE [LARGE SCALE GENOMIC DNA]</scope>
    <source>
        <strain evidence="2">fig4</strain>
    </source>
</reference>
<dbReference type="AlphaFoldDB" id="A0A5B9DNH9"/>
<keyword evidence="2" id="KW-1185">Reference proteome</keyword>